<feature type="non-terminal residue" evidence="1">
    <location>
        <position position="252"/>
    </location>
</feature>
<dbReference type="EMBL" id="PKSL01000024">
    <property type="protein sequence ID" value="POW13472.1"/>
    <property type="molecule type" value="Genomic_DNA"/>
</dbReference>
<name>A0A2S4VVC1_9BASI</name>
<comment type="caution">
    <text evidence="1">The sequence shown here is derived from an EMBL/GenBank/DDBJ whole genome shotgun (WGS) entry which is preliminary data.</text>
</comment>
<evidence type="ECO:0000313" key="2">
    <source>
        <dbReference type="Proteomes" id="UP000239156"/>
    </source>
</evidence>
<proteinExistence type="predicted"/>
<reference evidence="1" key="1">
    <citation type="submission" date="2017-12" db="EMBL/GenBank/DDBJ databases">
        <title>Gene loss provides genomic basis for host adaptation in cereal stripe rust fungi.</title>
        <authorList>
            <person name="Xia C."/>
        </authorList>
    </citation>
    <scope>NUCLEOTIDE SEQUENCE [LARGE SCALE GENOMIC DNA]</scope>
    <source>
        <strain evidence="1">93-210</strain>
    </source>
</reference>
<dbReference type="VEuPathDB" id="FungiDB:PSTT_03656"/>
<sequence>MYILKPFDVIEHPTDNLKVGNNNGVSIGLNNIIVGKSNFIVDLSSYASCLTALTKDEECSLSREMMKKIKTNDCTVLYKQYTGSANPQTGSPDRLLRPKGWAAYQVIVVAVLQGYMQIGLQAHKIESRGPHKTSPRDLQLCDSIVFEIMHIVAGNKTLSKTHPLLDRSQYQFPGEGHHMVSSDGLNFDFAASSDYNVLIPSPTLGNDACDRKRSRQQCNAGPDYNFSIIGGRSSQCGVLTSVCILPDTADVV</sequence>
<organism evidence="1 2">
    <name type="scientific">Puccinia striiformis</name>
    <dbReference type="NCBI Taxonomy" id="27350"/>
    <lineage>
        <taxon>Eukaryota</taxon>
        <taxon>Fungi</taxon>
        <taxon>Dikarya</taxon>
        <taxon>Basidiomycota</taxon>
        <taxon>Pucciniomycotina</taxon>
        <taxon>Pucciniomycetes</taxon>
        <taxon>Pucciniales</taxon>
        <taxon>Pucciniaceae</taxon>
        <taxon>Puccinia</taxon>
    </lineage>
</organism>
<protein>
    <submittedName>
        <fullName evidence="1">Uncharacterized protein</fullName>
    </submittedName>
</protein>
<dbReference type="AlphaFoldDB" id="A0A2S4VVC1"/>
<accession>A0A2S4VVC1</accession>
<gene>
    <name evidence="1" type="ORF">PSTT_03656</name>
</gene>
<keyword evidence="2" id="KW-1185">Reference proteome</keyword>
<dbReference type="Proteomes" id="UP000239156">
    <property type="component" value="Unassembled WGS sequence"/>
</dbReference>
<evidence type="ECO:0000313" key="1">
    <source>
        <dbReference type="EMBL" id="POW13472.1"/>
    </source>
</evidence>